<dbReference type="CDD" id="cd07709">
    <property type="entry name" value="flavodiiron_proteins_MBL-fold"/>
    <property type="match status" value="1"/>
</dbReference>
<comment type="caution">
    <text evidence="3">The sequence shown here is derived from an EMBL/GenBank/DDBJ whole genome shotgun (WGS) entry which is preliminary data.</text>
</comment>
<dbReference type="RefSeq" id="WP_021329452.1">
    <property type="nucleotide sequence ID" value="NZ_AUZJ01000009.1"/>
</dbReference>
<dbReference type="GO" id="GO:0016491">
    <property type="term" value="F:oxidoreductase activity"/>
    <property type="evidence" value="ECO:0007669"/>
    <property type="project" value="InterPro"/>
</dbReference>
<organism evidence="3 5">
    <name type="scientific">Treponema socranskii subsp. socranskii VPI DR56BR1116 = ATCC 35536</name>
    <dbReference type="NCBI Taxonomy" id="1125725"/>
    <lineage>
        <taxon>Bacteria</taxon>
        <taxon>Pseudomonadati</taxon>
        <taxon>Spirochaetota</taxon>
        <taxon>Spirochaetia</taxon>
        <taxon>Spirochaetales</taxon>
        <taxon>Treponemataceae</taxon>
        <taxon>Treponema</taxon>
    </lineage>
</organism>
<dbReference type="InterPro" id="IPR029039">
    <property type="entry name" value="Flavoprotein-like_sf"/>
</dbReference>
<dbReference type="SUPFAM" id="SSF52218">
    <property type="entry name" value="Flavoproteins"/>
    <property type="match status" value="1"/>
</dbReference>
<comment type="similarity">
    <text evidence="1">In the N-terminal section; belongs to the zinc metallo-hydrolase group 3 family.</text>
</comment>
<sequence length="413" mass="45399">MGIVSIAPYISVIHSDIRHQPLFEGYWPIPNGVTLNSYFVRGEKNALIDLTADWREAVDLLEKQLGEIDGGTKIDYLVLNHLEPDHTGFLPEFIKQNPDVEIVATAKGAALVKNFIKAADGCPSLKIREVKSGDVLDLGGGKALAFYEIPNVHWPETMCTFDAASGTLFSCDAFGGYGTTGERVFDDEFSESELASFEEESLRYYATIVASFSPFVKKAIEKLRAENLAIKTIAPSHGIIWRAHPERIIAAYERFASYNTTGAGEKEICVICSSMYGNTKKGAEAIVRGIKTVDASIKVDFLQVPGTDDSHVLAAALRSRGIVIAAPTYEYKLFPAMVHILDLFNRKHITGKKALRIGSWGWSGGAKKEYDEISAPLKWEQFEQYEWQGVPTGADLQALEKKGAELAAAVLNN</sequence>
<dbReference type="Pfam" id="PF19583">
    <property type="entry name" value="ODP"/>
    <property type="match status" value="1"/>
</dbReference>
<dbReference type="PROSITE" id="PS50902">
    <property type="entry name" value="FLAVODOXIN_LIKE"/>
    <property type="match status" value="1"/>
</dbReference>
<dbReference type="GO" id="GO:0009055">
    <property type="term" value="F:electron transfer activity"/>
    <property type="evidence" value="ECO:0007669"/>
    <property type="project" value="InterPro"/>
</dbReference>
<dbReference type="OrthoDB" id="9807946at2"/>
<dbReference type="InterPro" id="IPR045761">
    <property type="entry name" value="ODP_dom"/>
</dbReference>
<evidence type="ECO:0000313" key="3">
    <source>
        <dbReference type="EMBL" id="ERF61575.1"/>
    </source>
</evidence>
<dbReference type="Gene3D" id="3.60.15.10">
    <property type="entry name" value="Ribonuclease Z/Hydroxyacylglutathione hydrolase-like"/>
    <property type="match status" value="1"/>
</dbReference>
<dbReference type="InterPro" id="IPR001279">
    <property type="entry name" value="Metallo-B-lactamas"/>
</dbReference>
<dbReference type="InterPro" id="IPR036866">
    <property type="entry name" value="RibonucZ/Hydroxyglut_hydro"/>
</dbReference>
<dbReference type="SMART" id="SM00849">
    <property type="entry name" value="Lactamase_B"/>
    <property type="match status" value="1"/>
</dbReference>
<evidence type="ECO:0000256" key="1">
    <source>
        <dbReference type="ARBA" id="ARBA00007121"/>
    </source>
</evidence>
<dbReference type="Gene3D" id="3.40.50.360">
    <property type="match status" value="1"/>
</dbReference>
<dbReference type="PANTHER" id="PTHR43717:SF1">
    <property type="entry name" value="ANAEROBIC NITRIC OXIDE REDUCTASE FLAVORUBREDOXIN"/>
    <property type="match status" value="1"/>
</dbReference>
<dbReference type="AlphaFoldDB" id="U2MTM6"/>
<gene>
    <name evidence="4" type="ORF">HMPREF0860_0158</name>
    <name evidence="3" type="ORF">HMPREF1325_2405</name>
</gene>
<dbReference type="GO" id="GO:0046872">
    <property type="term" value="F:metal ion binding"/>
    <property type="evidence" value="ECO:0007669"/>
    <property type="project" value="InterPro"/>
</dbReference>
<dbReference type="EMBL" id="AUZJ01000009">
    <property type="protein sequence ID" value="ERF61575.1"/>
    <property type="molecule type" value="Genomic_DNA"/>
</dbReference>
<name>U2MTM6_TRESO</name>
<evidence type="ECO:0000259" key="2">
    <source>
        <dbReference type="PROSITE" id="PS50902"/>
    </source>
</evidence>
<evidence type="ECO:0000313" key="6">
    <source>
        <dbReference type="Proteomes" id="UP000016646"/>
    </source>
</evidence>
<evidence type="ECO:0000313" key="4">
    <source>
        <dbReference type="EMBL" id="ERK02589.1"/>
    </source>
</evidence>
<feature type="domain" description="Flavodoxin-like" evidence="2">
    <location>
        <begin position="268"/>
        <end position="413"/>
    </location>
</feature>
<dbReference type="InterPro" id="IPR008254">
    <property type="entry name" value="Flavodoxin/NO_synth"/>
</dbReference>
<dbReference type="PATRIC" id="fig|1125725.3.peg.475"/>
<evidence type="ECO:0000313" key="5">
    <source>
        <dbReference type="Proteomes" id="UP000016412"/>
    </source>
</evidence>
<protein>
    <submittedName>
        <fullName evidence="3">Anaerobic nitric oxide reductase flavorubredoxin family protein</fullName>
    </submittedName>
</protein>
<dbReference type="SUPFAM" id="SSF56281">
    <property type="entry name" value="Metallo-hydrolase/oxidoreductase"/>
    <property type="match status" value="1"/>
</dbReference>
<dbReference type="eggNOG" id="COG0426">
    <property type="taxonomic scope" value="Bacteria"/>
</dbReference>
<dbReference type="Proteomes" id="UP000016646">
    <property type="component" value="Unassembled WGS sequence"/>
</dbReference>
<dbReference type="PANTHER" id="PTHR43717">
    <property type="entry name" value="ANAEROBIC NITRIC OXIDE REDUCTASE FLAVORUBREDOXIN"/>
    <property type="match status" value="1"/>
</dbReference>
<reference evidence="5 6" key="1">
    <citation type="submission" date="2013-08" db="EMBL/GenBank/DDBJ databases">
        <authorList>
            <person name="Durkin A.S."/>
            <person name="Haft D.R."/>
            <person name="McCorrison J."/>
            <person name="Torralba M."/>
            <person name="Gillis M."/>
            <person name="Haft D.H."/>
            <person name="Methe B."/>
            <person name="Sutton G."/>
            <person name="Nelson K.E."/>
        </authorList>
    </citation>
    <scope>NUCLEOTIDE SEQUENCE [LARGE SCALE GENOMIC DNA]</scope>
    <source>
        <strain evidence="4 6">ATCC 35536</strain>
        <strain evidence="3 5">VPI DR56BR1116</strain>
    </source>
</reference>
<dbReference type="EMBL" id="AVQI01000050">
    <property type="protein sequence ID" value="ERK02589.1"/>
    <property type="molecule type" value="Genomic_DNA"/>
</dbReference>
<dbReference type="Proteomes" id="UP000016412">
    <property type="component" value="Unassembled WGS sequence"/>
</dbReference>
<dbReference type="STRING" id="1125725.HMPREF1325_2405"/>
<proteinExistence type="inferred from homology"/>
<dbReference type="InterPro" id="IPR016440">
    <property type="entry name" value="Rubredoxin-O_OxRdtase"/>
</dbReference>
<dbReference type="GO" id="GO:0010181">
    <property type="term" value="F:FMN binding"/>
    <property type="evidence" value="ECO:0007669"/>
    <property type="project" value="InterPro"/>
</dbReference>
<dbReference type="PIRSF" id="PIRSF005243">
    <property type="entry name" value="ROO"/>
    <property type="match status" value="1"/>
</dbReference>
<accession>U2MTM6</accession>
<keyword evidence="6" id="KW-1185">Reference proteome</keyword>